<dbReference type="RefSeq" id="WP_083071684.1">
    <property type="nucleotide sequence ID" value="NZ_LQPE01000177.1"/>
</dbReference>
<accession>A0A1X1XB67</accession>
<reference evidence="1 2" key="1">
    <citation type="submission" date="2016-01" db="EMBL/GenBank/DDBJ databases">
        <title>The new phylogeny of the genus Mycobacterium.</title>
        <authorList>
            <person name="Tarcisio F."/>
            <person name="Conor M."/>
            <person name="Antonella G."/>
            <person name="Elisabetta G."/>
            <person name="Giulia F.S."/>
            <person name="Sara T."/>
            <person name="Anna F."/>
            <person name="Clotilde B."/>
            <person name="Roberto B."/>
            <person name="Veronica D.S."/>
            <person name="Fabio R."/>
            <person name="Monica P."/>
            <person name="Olivier J."/>
            <person name="Enrico T."/>
            <person name="Nicola S."/>
        </authorList>
    </citation>
    <scope>NUCLEOTIDE SEQUENCE [LARGE SCALE GENOMIC DNA]</scope>
    <source>
        <strain evidence="1 2">DSM 45166</strain>
    </source>
</reference>
<dbReference type="EMBL" id="LQPE01000177">
    <property type="protein sequence ID" value="ORV96049.1"/>
    <property type="molecule type" value="Genomic_DNA"/>
</dbReference>
<protein>
    <submittedName>
        <fullName evidence="1">Uncharacterized protein</fullName>
    </submittedName>
</protein>
<proteinExistence type="predicted"/>
<dbReference type="OrthoDB" id="4625111at2"/>
<keyword evidence="2" id="KW-1185">Reference proteome</keyword>
<name>A0A1X1XB67_9MYCO</name>
<dbReference type="AlphaFoldDB" id="A0A1X1XB67"/>
<sequence>MNRTEAADFREQLFVALLGAPSPMSTDEVAAGAPWQVHSVRSRCASTHPDGQITPWNVVECHVDWHVIERPRSGHDIYPHLRRLEQDGRIARRTVAGDRKVYWVALDAPAESPPAVNDLDALGVSS</sequence>
<evidence type="ECO:0000313" key="1">
    <source>
        <dbReference type="EMBL" id="ORV96049.1"/>
    </source>
</evidence>
<evidence type="ECO:0000313" key="2">
    <source>
        <dbReference type="Proteomes" id="UP000193487"/>
    </source>
</evidence>
<gene>
    <name evidence="1" type="ORF">AWC14_17270</name>
</gene>
<dbReference type="Proteomes" id="UP000193487">
    <property type="component" value="Unassembled WGS sequence"/>
</dbReference>
<comment type="caution">
    <text evidence="1">The sequence shown here is derived from an EMBL/GenBank/DDBJ whole genome shotgun (WGS) entry which is preliminary data.</text>
</comment>
<organism evidence="1 2">
    <name type="scientific">Mycobacterium kyorinense</name>
    <dbReference type="NCBI Taxonomy" id="487514"/>
    <lineage>
        <taxon>Bacteria</taxon>
        <taxon>Bacillati</taxon>
        <taxon>Actinomycetota</taxon>
        <taxon>Actinomycetes</taxon>
        <taxon>Mycobacteriales</taxon>
        <taxon>Mycobacteriaceae</taxon>
        <taxon>Mycobacterium</taxon>
    </lineage>
</organism>